<feature type="region of interest" description="Disordered" evidence="1">
    <location>
        <begin position="31"/>
        <end position="81"/>
    </location>
</feature>
<reference evidence="2" key="1">
    <citation type="submission" date="2009-10" db="EMBL/GenBank/DDBJ databases">
        <title>Diversity of trophic interactions inside an arsenic-rich microbial ecosystem.</title>
        <authorList>
            <person name="Bertin P.N."/>
            <person name="Heinrich-Salmeron A."/>
            <person name="Pelletier E."/>
            <person name="Goulhen-Chollet F."/>
            <person name="Arsene-Ploetze F."/>
            <person name="Gallien S."/>
            <person name="Calteau A."/>
            <person name="Vallenet D."/>
            <person name="Casiot C."/>
            <person name="Chane-Woon-Ming B."/>
            <person name="Giloteaux L."/>
            <person name="Barakat M."/>
            <person name="Bonnefoy V."/>
            <person name="Bruneel O."/>
            <person name="Chandler M."/>
            <person name="Cleiss J."/>
            <person name="Duran R."/>
            <person name="Elbaz-Poulichet F."/>
            <person name="Fonknechten N."/>
            <person name="Lauga B."/>
            <person name="Mornico D."/>
            <person name="Ortet P."/>
            <person name="Schaeffer C."/>
            <person name="Siguier P."/>
            <person name="Alexander Thil Smith A."/>
            <person name="Van Dorsselaer A."/>
            <person name="Weissenbach J."/>
            <person name="Medigue C."/>
            <person name="Le Paslier D."/>
        </authorList>
    </citation>
    <scope>NUCLEOTIDE SEQUENCE</scope>
</reference>
<name>E6PV83_9ZZZZ</name>
<dbReference type="PROSITE" id="PS51257">
    <property type="entry name" value="PROKAR_LIPOPROTEIN"/>
    <property type="match status" value="1"/>
</dbReference>
<dbReference type="AlphaFoldDB" id="E6PV83"/>
<organism evidence="2">
    <name type="scientific">mine drainage metagenome</name>
    <dbReference type="NCBI Taxonomy" id="410659"/>
    <lineage>
        <taxon>unclassified sequences</taxon>
        <taxon>metagenomes</taxon>
        <taxon>ecological metagenomes</taxon>
    </lineage>
</organism>
<gene>
    <name evidence="2" type="ORF">CARN2_4286</name>
</gene>
<dbReference type="EMBL" id="CABM01000063">
    <property type="protein sequence ID" value="CBH98834.1"/>
    <property type="molecule type" value="Genomic_DNA"/>
</dbReference>
<comment type="caution">
    <text evidence="2">The sequence shown here is derived from an EMBL/GenBank/DDBJ whole genome shotgun (WGS) entry which is preliminary data.</text>
</comment>
<feature type="compositionally biased region" description="Low complexity" evidence="1">
    <location>
        <begin position="33"/>
        <end position="80"/>
    </location>
</feature>
<evidence type="ECO:0000256" key="1">
    <source>
        <dbReference type="SAM" id="MobiDB-lite"/>
    </source>
</evidence>
<accession>E6PV83</accession>
<evidence type="ECO:0000313" key="2">
    <source>
        <dbReference type="EMBL" id="CBH98834.1"/>
    </source>
</evidence>
<sequence length="303" mass="30356">MPFLMLRFRPYTLAVLLFGLVALTSCGGGGGSSAATALSPTPQPSAGNGSTNTASTNTPTPNTPTTSASATTPAGNTSSNGGMVTVVAHTLKVDIAARGSSPMTTLPVTTPTSGSLILVQVLTQSTGTFSSLTDNMGNTYAPVGKPQTYAGIGAGSYLFKCVNAKGGPGQTWSLTKNPNGFATDEASIFVVVLSGASSVGAWSYSNAAAFSGTPITTTAANSVVMSFWGPADFTGSASNPNNKYTQPAGWTGGDLAENALNANGGADAWLSVASMGTSINATWSAQNADLQPTGSMWLVEATP</sequence>
<protein>
    <submittedName>
        <fullName evidence="2">Uncharacterized protein</fullName>
    </submittedName>
</protein>
<proteinExistence type="predicted"/>